<name>A0A8B3Y500_9PSED</name>
<evidence type="ECO:0000313" key="2">
    <source>
        <dbReference type="Proteomes" id="UP000183653"/>
    </source>
</evidence>
<protein>
    <submittedName>
        <fullName evidence="1">Uncharacterized protein</fullName>
    </submittedName>
</protein>
<reference evidence="1 2" key="1">
    <citation type="submission" date="2016-10" db="EMBL/GenBank/DDBJ databases">
        <authorList>
            <person name="Varghese N."/>
            <person name="Submissions S."/>
        </authorList>
    </citation>
    <scope>NUCLEOTIDE SEQUENCE [LARGE SCALE GENOMIC DNA]</scope>
    <source>
        <strain evidence="1 2">BS2775</strain>
    </source>
</reference>
<gene>
    <name evidence="1" type="ORF">SAMN04490197_5476</name>
</gene>
<accession>A0A8B3Y500</accession>
<evidence type="ECO:0000313" key="1">
    <source>
        <dbReference type="EMBL" id="SDU37957.1"/>
    </source>
</evidence>
<sequence>MGYITYNSTYRNLALVFAIKNYQRKSGISIRGGFGIASSSRCQESYVSHIVLENLKDRPVTIYGIFLKLGHNFYIDIENHEDSPLILKPYETYHRSMGEIICYTVNTNIIKMEKLLQDSKTKKRLVLSTNEGKYVVPKEVKHWSPVGEFFRNYLTGVIRVVRVSHNNKDIGGNIRFIVDITNTEGHTETIKLMSSDYQLVIFKNFNLTRECLLSKDSLELFLHDKLEQNLISRGSSIKVYDFDEHKKKIIERFRSEAIQAERYSASYYYIFGKLYTAYSNFKTARANKRSKVEHKKH</sequence>
<proteinExistence type="predicted"/>
<dbReference type="EMBL" id="LT629782">
    <property type="protein sequence ID" value="SDU37957.1"/>
    <property type="molecule type" value="Genomic_DNA"/>
</dbReference>
<dbReference type="AlphaFoldDB" id="A0A8B3Y500"/>
<keyword evidence="2" id="KW-1185">Reference proteome</keyword>
<organism evidence="1 2">
    <name type="scientific">Pseudomonas orientalis</name>
    <dbReference type="NCBI Taxonomy" id="76758"/>
    <lineage>
        <taxon>Bacteria</taxon>
        <taxon>Pseudomonadati</taxon>
        <taxon>Pseudomonadota</taxon>
        <taxon>Gammaproteobacteria</taxon>
        <taxon>Pseudomonadales</taxon>
        <taxon>Pseudomonadaceae</taxon>
        <taxon>Pseudomonas</taxon>
    </lineage>
</organism>
<dbReference type="Proteomes" id="UP000183653">
    <property type="component" value="Chromosome I"/>
</dbReference>